<dbReference type="Gene3D" id="1.20.120.450">
    <property type="entry name" value="dinb family like domain"/>
    <property type="match status" value="1"/>
</dbReference>
<dbReference type="AlphaFoldDB" id="A0A239F3R6"/>
<accession>A0A239F3R6</accession>
<dbReference type="RefSeq" id="WP_089316069.1">
    <property type="nucleotide sequence ID" value="NZ_FZNP01000019.1"/>
</dbReference>
<evidence type="ECO:0000313" key="2">
    <source>
        <dbReference type="Proteomes" id="UP000198420"/>
    </source>
</evidence>
<reference evidence="2" key="1">
    <citation type="submission" date="2017-06" db="EMBL/GenBank/DDBJ databases">
        <authorList>
            <person name="Varghese N."/>
            <person name="Submissions S."/>
        </authorList>
    </citation>
    <scope>NUCLEOTIDE SEQUENCE [LARGE SCALE GENOMIC DNA]</scope>
    <source>
        <strain evidence="2">DSM 44485</strain>
    </source>
</reference>
<evidence type="ECO:0000313" key="1">
    <source>
        <dbReference type="EMBL" id="SNS51529.1"/>
    </source>
</evidence>
<gene>
    <name evidence="1" type="ORF">SAMN06265355_11985</name>
</gene>
<dbReference type="Proteomes" id="UP000198420">
    <property type="component" value="Unassembled WGS sequence"/>
</dbReference>
<evidence type="ECO:0008006" key="3">
    <source>
        <dbReference type="Google" id="ProtNLM"/>
    </source>
</evidence>
<dbReference type="SUPFAM" id="SSF109854">
    <property type="entry name" value="DinB/YfiT-like putative metalloenzymes"/>
    <property type="match status" value="1"/>
</dbReference>
<keyword evidence="2" id="KW-1185">Reference proteome</keyword>
<dbReference type="OrthoDB" id="4548523at2"/>
<proteinExistence type="predicted"/>
<dbReference type="InterPro" id="IPR007061">
    <property type="entry name" value="MST-like"/>
</dbReference>
<dbReference type="Pfam" id="PF04978">
    <property type="entry name" value="MST"/>
    <property type="match status" value="1"/>
</dbReference>
<dbReference type="EMBL" id="FZNP01000019">
    <property type="protein sequence ID" value="SNS51529.1"/>
    <property type="molecule type" value="Genomic_DNA"/>
</dbReference>
<dbReference type="InterPro" id="IPR034660">
    <property type="entry name" value="DinB/YfiT-like"/>
</dbReference>
<name>A0A239F3R6_9ACTN</name>
<protein>
    <recommendedName>
        <fullName evidence="3">DinB superfamily protein</fullName>
    </recommendedName>
</protein>
<organism evidence="1 2">
    <name type="scientific">Actinomadura mexicana</name>
    <dbReference type="NCBI Taxonomy" id="134959"/>
    <lineage>
        <taxon>Bacteria</taxon>
        <taxon>Bacillati</taxon>
        <taxon>Actinomycetota</taxon>
        <taxon>Actinomycetes</taxon>
        <taxon>Streptosporangiales</taxon>
        <taxon>Thermomonosporaceae</taxon>
        <taxon>Actinomadura</taxon>
    </lineage>
</organism>
<sequence>MTWTAPAVNRGDFPFGDDEGASLEAYLDFHRATLLLKCGGLTGEQLASRPLPSTSLTLLGLVRHLAENERWWFRRNFDKQAALGDLYCSQEHPDGDFDLGNAAGAREDFAVYTREVELARQVTLGRSLGEEFPGRTRNLTLRWVYLHMLEEYARHNGHADLLREAIDGRTGE</sequence>